<reference evidence="2 3" key="1">
    <citation type="submission" date="2021-08" db="EMBL/GenBank/DDBJ databases">
        <title>Streptomyces sp. PTM05 isolated from lichen.</title>
        <authorList>
            <person name="Somphong A."/>
            <person name="Phongsopitanun W."/>
            <person name="Tanasupawat S."/>
        </authorList>
    </citation>
    <scope>NUCLEOTIDE SEQUENCE [LARGE SCALE GENOMIC DNA]</scope>
    <source>
        <strain evidence="2 3">Ptm05</strain>
    </source>
</reference>
<protein>
    <submittedName>
        <fullName evidence="2">Uncharacterized protein</fullName>
    </submittedName>
</protein>
<accession>A0ABS7QYZ4</accession>
<proteinExistence type="predicted"/>
<comment type="caution">
    <text evidence="2">The sequence shown here is derived from an EMBL/GenBank/DDBJ whole genome shotgun (WGS) entry which is preliminary data.</text>
</comment>
<feature type="region of interest" description="Disordered" evidence="1">
    <location>
        <begin position="195"/>
        <end position="219"/>
    </location>
</feature>
<name>A0ABS7QYZ4_9ACTN</name>
<organism evidence="2 3">
    <name type="scientific">Streptantibioticus parmotrematis</name>
    <dbReference type="NCBI Taxonomy" id="2873249"/>
    <lineage>
        <taxon>Bacteria</taxon>
        <taxon>Bacillati</taxon>
        <taxon>Actinomycetota</taxon>
        <taxon>Actinomycetes</taxon>
        <taxon>Kitasatosporales</taxon>
        <taxon>Streptomycetaceae</taxon>
        <taxon>Streptantibioticus</taxon>
    </lineage>
</organism>
<evidence type="ECO:0000256" key="1">
    <source>
        <dbReference type="SAM" id="MobiDB-lite"/>
    </source>
</evidence>
<evidence type="ECO:0000313" key="2">
    <source>
        <dbReference type="EMBL" id="MBY8888429.1"/>
    </source>
</evidence>
<dbReference type="EMBL" id="JAINVZ010000024">
    <property type="protein sequence ID" value="MBY8888429.1"/>
    <property type="molecule type" value="Genomic_DNA"/>
</dbReference>
<keyword evidence="3" id="KW-1185">Reference proteome</keyword>
<evidence type="ECO:0000313" key="3">
    <source>
        <dbReference type="Proteomes" id="UP001198565"/>
    </source>
</evidence>
<dbReference type="Proteomes" id="UP001198565">
    <property type="component" value="Unassembled WGS sequence"/>
</dbReference>
<sequence length="219" mass="23896">MKARGATAGGTVVVRLPERAHARRIAEARENRVTAAPVNHLTENEQARFELGLLVALTLDAPEASRGLDLLVNDRCIHPEGAEVFAALLYATGRRDAAEFWWRFAAGSGCRTSAYCLHLHHLHLGEEGDADYWRAWAAELAHRPPSPAPPLRSARPLLSDATRRDILARCHHGLAPALPTAVEVVINQLPVAEDNPDFGEIPQPHPRLLRGALGPDGDR</sequence>
<dbReference type="RefSeq" id="WP_222981154.1">
    <property type="nucleotide sequence ID" value="NZ_JAINVZ010000024.1"/>
</dbReference>
<gene>
    <name evidence="2" type="ORF">K7472_26825</name>
</gene>